<dbReference type="Proteomes" id="UP001156272">
    <property type="component" value="Segment"/>
</dbReference>
<reference evidence="3 4" key="1">
    <citation type="submission" date="2022-09" db="EMBL/GenBank/DDBJ databases">
        <title>Evolutionary Diversification of Methanotrophic Ca. Methanophagales (ANME-1) and Their Expansive Virome.</title>
        <authorList>
            <person name="Laso-Perez R."/>
            <person name="Wu F."/>
            <person name="Cremiere A."/>
            <person name="Speth D.R."/>
            <person name="Magyar J.S."/>
            <person name="Krupovic M."/>
            <person name="Orphan V.J."/>
        </authorList>
    </citation>
    <scope>NUCLEOTIDE SEQUENCE [LARGE SCALE GENOMIC DNA]</scope>
    <source>
        <strain evidence="3">PBV082</strain>
    </source>
</reference>
<feature type="domain" description="Amino acid:DNA transferase" evidence="2">
    <location>
        <begin position="32"/>
        <end position="255"/>
    </location>
</feature>
<evidence type="ECO:0000256" key="1">
    <source>
        <dbReference type="SAM" id="Phobius"/>
    </source>
</evidence>
<evidence type="ECO:0000259" key="2">
    <source>
        <dbReference type="Pfam" id="PF18724"/>
    </source>
</evidence>
<keyword evidence="4" id="KW-1185">Reference proteome</keyword>
<feature type="transmembrane region" description="Helical" evidence="1">
    <location>
        <begin position="55"/>
        <end position="74"/>
    </location>
</feature>
<gene>
    <name evidence="3" type="ORF">EJNHJLOP_00052</name>
</gene>
<dbReference type="InterPro" id="IPR040741">
    <property type="entry name" value="ADDT"/>
</dbReference>
<evidence type="ECO:0000313" key="3">
    <source>
        <dbReference type="EMBL" id="UYL64941.1"/>
    </source>
</evidence>
<keyword evidence="1" id="KW-0472">Membrane</keyword>
<dbReference type="Pfam" id="PF18724">
    <property type="entry name" value="ADDT"/>
    <property type="match status" value="1"/>
</dbReference>
<proteinExistence type="predicted"/>
<evidence type="ECO:0000313" key="4">
    <source>
        <dbReference type="Proteomes" id="UP001156272"/>
    </source>
</evidence>
<dbReference type="EMBL" id="OP413839">
    <property type="protein sequence ID" value="UYL64941.1"/>
    <property type="molecule type" value="Genomic_DNA"/>
</dbReference>
<name>A0AA46YIP1_9VIRU</name>
<protein>
    <recommendedName>
        <fullName evidence="2">Amino acid:DNA transferase domain-containing protein</fullName>
    </recommendedName>
</protein>
<accession>A0AA46YIP1</accession>
<organism evidence="3 4">
    <name type="scientific">Methanophagales virus PBV082</name>
    <dbReference type="NCBI Taxonomy" id="3071307"/>
    <lineage>
        <taxon>Viruses</taxon>
        <taxon>Viruses incertae sedis</taxon>
        <taxon>Itzamnaviridae</taxon>
        <taxon>Pletoitzamnavirus</taxon>
        <taxon>Pletoitzamnavirus pescaderoense</taxon>
    </lineage>
</organism>
<keyword evidence="1" id="KW-0812">Transmembrane</keyword>
<keyword evidence="1" id="KW-1133">Transmembrane helix</keyword>
<sequence>MMKVRLYNVKDYRVERWRGFKNYFVYCVVFGECDPAYPVLQRTCNELGLNSEERYWLAFLYGTSYCGATAFYIFSKFPDFREINIQKLKEWWKENKHKLIFQTDRAKIKNFDQFVPCVVSYLSLVNDSQEDTFRRLRGKDKYETYRKCYEYFSHIKYFGAFSLFNYLELVEKLTGFGMLPDTIPLEVSESARNGVCYMCSADYMVTLHHKPPKNPIDYEHLYQQLHRMHYELGEENRGLEVTFWNMETVLCAYKKLFWQTRYFGYYIDRQLSEINEMKKKVKEIDWNMFHEFRIEYFHPFFLGEIGGWKGIRPQRTKIFMSYGTLISPFEEMPKIPSKFRVEVIE</sequence>